<proteinExistence type="inferred from homology"/>
<dbReference type="KEGG" id="pgr:PGTG_06999"/>
<evidence type="ECO:0000256" key="4">
    <source>
        <dbReference type="ARBA" id="ARBA00023163"/>
    </source>
</evidence>
<dbReference type="AlphaFoldDB" id="E3KA65"/>
<dbReference type="HOGENOM" id="CLU_102305_0_0_1"/>
<reference key="1">
    <citation type="submission" date="2007-01" db="EMBL/GenBank/DDBJ databases">
        <title>The Genome Sequence of Puccinia graminis f. sp. tritici Strain CRL 75-36-700-3.</title>
        <authorList>
            <consortium name="The Broad Institute Genome Sequencing Platform"/>
            <person name="Birren B."/>
            <person name="Lander E."/>
            <person name="Galagan J."/>
            <person name="Nusbaum C."/>
            <person name="Devon K."/>
            <person name="Cuomo C."/>
            <person name="Jaffe D."/>
            <person name="Butler J."/>
            <person name="Alvarez P."/>
            <person name="Gnerre S."/>
            <person name="Grabherr M."/>
            <person name="Mauceli E."/>
            <person name="Brockman W."/>
            <person name="Young S."/>
            <person name="LaButti K."/>
            <person name="Sykes S."/>
            <person name="DeCaprio D."/>
            <person name="Crawford M."/>
            <person name="Koehrsen M."/>
            <person name="Engels R."/>
            <person name="Montgomery P."/>
            <person name="Pearson M."/>
            <person name="Howarth C."/>
            <person name="Larson L."/>
            <person name="White J."/>
            <person name="Zeng Q."/>
            <person name="Kodira C."/>
            <person name="Yandava C."/>
            <person name="Alvarado L."/>
            <person name="O'Leary S."/>
            <person name="Szabo L."/>
            <person name="Dean R."/>
            <person name="Schein J."/>
        </authorList>
    </citation>
    <scope>NUCLEOTIDE SEQUENCE</scope>
    <source>
        <strain>CRL 75-36-700-3</strain>
    </source>
</reference>
<dbReference type="InterPro" id="IPR009332">
    <property type="entry name" value="Med22"/>
</dbReference>
<comment type="subcellular location">
    <subcellularLocation>
        <location evidence="1">Nucleus</location>
    </subcellularLocation>
</comment>
<evidence type="ECO:0000256" key="1">
    <source>
        <dbReference type="ARBA" id="ARBA00004123"/>
    </source>
</evidence>
<evidence type="ECO:0000256" key="6">
    <source>
        <dbReference type="SAM" id="MobiDB-lite"/>
    </source>
</evidence>
<organism evidence="7 8">
    <name type="scientific">Puccinia graminis f. sp. tritici (strain CRL 75-36-700-3 / race SCCL)</name>
    <name type="common">Black stem rust fungus</name>
    <dbReference type="NCBI Taxonomy" id="418459"/>
    <lineage>
        <taxon>Eukaryota</taxon>
        <taxon>Fungi</taxon>
        <taxon>Dikarya</taxon>
        <taxon>Basidiomycota</taxon>
        <taxon>Pucciniomycotina</taxon>
        <taxon>Pucciniomycetes</taxon>
        <taxon>Pucciniales</taxon>
        <taxon>Pucciniaceae</taxon>
        <taxon>Puccinia</taxon>
    </lineage>
</organism>
<protein>
    <submittedName>
        <fullName evidence="7">Uncharacterized protein</fullName>
    </submittedName>
</protein>
<keyword evidence="4" id="KW-0804">Transcription</keyword>
<feature type="region of interest" description="Disordered" evidence="6">
    <location>
        <begin position="187"/>
        <end position="216"/>
    </location>
</feature>
<dbReference type="eggNOG" id="ENOG502SF5N">
    <property type="taxonomic scope" value="Eukaryota"/>
</dbReference>
<dbReference type="Proteomes" id="UP000008783">
    <property type="component" value="Unassembled WGS sequence"/>
</dbReference>
<evidence type="ECO:0000256" key="5">
    <source>
        <dbReference type="ARBA" id="ARBA00023242"/>
    </source>
</evidence>
<dbReference type="STRING" id="418459.E3KA65"/>
<dbReference type="GO" id="GO:0016592">
    <property type="term" value="C:mediator complex"/>
    <property type="evidence" value="ECO:0000318"/>
    <property type="project" value="GO_Central"/>
</dbReference>
<keyword evidence="5" id="KW-0539">Nucleus</keyword>
<dbReference type="InParanoid" id="E3KA65"/>
<name>E3KA65_PUCGT</name>
<gene>
    <name evidence="7" type="ORF">PGTG_06999</name>
</gene>
<dbReference type="GO" id="GO:0003712">
    <property type="term" value="F:transcription coregulator activity"/>
    <property type="evidence" value="ECO:0007669"/>
    <property type="project" value="InterPro"/>
</dbReference>
<dbReference type="RefSeq" id="XP_003325797.2">
    <property type="nucleotide sequence ID" value="XM_003325749.2"/>
</dbReference>
<keyword evidence="8" id="KW-1185">Reference proteome</keyword>
<evidence type="ECO:0000256" key="2">
    <source>
        <dbReference type="ARBA" id="ARBA00005942"/>
    </source>
</evidence>
<dbReference type="PANTHER" id="PTHR12434:SF6">
    <property type="entry name" value="MEDIATOR OF RNA POLYMERASE II TRANSCRIPTION SUBUNIT 22"/>
    <property type="match status" value="1"/>
</dbReference>
<evidence type="ECO:0000313" key="8">
    <source>
        <dbReference type="Proteomes" id="UP000008783"/>
    </source>
</evidence>
<dbReference type="EMBL" id="DS178278">
    <property type="protein sequence ID" value="EFP81378.2"/>
    <property type="molecule type" value="Genomic_DNA"/>
</dbReference>
<evidence type="ECO:0000256" key="3">
    <source>
        <dbReference type="ARBA" id="ARBA00023015"/>
    </source>
</evidence>
<comment type="similarity">
    <text evidence="2">Belongs to the Mediator complex subunit 22 family.</text>
</comment>
<keyword evidence="3" id="KW-0805">Transcription regulation</keyword>
<accession>E3KA65</accession>
<dbReference type="PANTHER" id="PTHR12434">
    <property type="entry name" value="MEDIATOR OF RNA POLYMERASE II TRANSCRIPTION SUBUNIT 22"/>
    <property type="match status" value="1"/>
</dbReference>
<dbReference type="GO" id="GO:0006357">
    <property type="term" value="P:regulation of transcription by RNA polymerase II"/>
    <property type="evidence" value="ECO:0007669"/>
    <property type="project" value="InterPro"/>
</dbReference>
<evidence type="ECO:0000313" key="7">
    <source>
        <dbReference type="EMBL" id="EFP81378.2"/>
    </source>
</evidence>
<dbReference type="Pfam" id="PF06179">
    <property type="entry name" value="Med22"/>
    <property type="match status" value="1"/>
</dbReference>
<reference evidence="8" key="2">
    <citation type="journal article" date="2011" name="Proc. Natl. Acad. Sci. U.S.A.">
        <title>Obligate biotrophy features unraveled by the genomic analysis of rust fungi.</title>
        <authorList>
            <person name="Duplessis S."/>
            <person name="Cuomo C.A."/>
            <person name="Lin Y.-C."/>
            <person name="Aerts A."/>
            <person name="Tisserant E."/>
            <person name="Veneault-Fourrey C."/>
            <person name="Joly D.L."/>
            <person name="Hacquard S."/>
            <person name="Amselem J."/>
            <person name="Cantarel B.L."/>
            <person name="Chiu R."/>
            <person name="Coutinho P.M."/>
            <person name="Feau N."/>
            <person name="Field M."/>
            <person name="Frey P."/>
            <person name="Gelhaye E."/>
            <person name="Goldberg J."/>
            <person name="Grabherr M.G."/>
            <person name="Kodira C.D."/>
            <person name="Kohler A."/>
            <person name="Kuees U."/>
            <person name="Lindquist E.A."/>
            <person name="Lucas S.M."/>
            <person name="Mago R."/>
            <person name="Mauceli E."/>
            <person name="Morin E."/>
            <person name="Murat C."/>
            <person name="Pangilinan J.L."/>
            <person name="Park R."/>
            <person name="Pearson M."/>
            <person name="Quesneville H."/>
            <person name="Rouhier N."/>
            <person name="Sakthikumar S."/>
            <person name="Salamov A.A."/>
            <person name="Schmutz J."/>
            <person name="Selles B."/>
            <person name="Shapiro H."/>
            <person name="Tanguay P."/>
            <person name="Tuskan G.A."/>
            <person name="Henrissat B."/>
            <person name="Van de Peer Y."/>
            <person name="Rouze P."/>
            <person name="Ellis J.G."/>
            <person name="Dodds P.N."/>
            <person name="Schein J.E."/>
            <person name="Zhong S."/>
            <person name="Hamelin R.C."/>
            <person name="Grigoriev I.V."/>
            <person name="Szabo L.J."/>
            <person name="Martin F."/>
        </authorList>
    </citation>
    <scope>NUCLEOTIDE SEQUENCE [LARGE SCALE GENOMIC DNA]</scope>
    <source>
        <strain evidence="8">CRL 75-36-700-3 / race SCCL</strain>
    </source>
</reference>
<dbReference type="GeneID" id="10537031"/>
<sequence length="216" mass="23989">MSSSNLNRVSLQPKQEVRFVSYIPPPPPWILELIKRTLRSSQDSSQTKPQNRATNALRSAAVEAQNDSLGLSSEERLSEMEDELNRIVDRDVETLVEGMEEIIDLSSVGSVDKLRALQDSLAIELRTETLVRSCTSLMALSHSMKMLWLLGDEANGRRIQDARIRSLNAEIVKLKSRAAQLIEELKVSPSAESSSDHQMNLDPSPPSSSSDAQHPN</sequence>
<dbReference type="OrthoDB" id="203279at2759"/>
<dbReference type="VEuPathDB" id="FungiDB:PGTG_06999"/>